<sequence>MTTATVSSKGQITIPAQIRASLGLRPGDRVEFIEFEPGQFAIRAVTHSVKSLKGMTRKPETAVSIEDMNAAIAVHGAGIRK</sequence>
<accession>A0ABT0F121</accession>
<evidence type="ECO:0000259" key="2">
    <source>
        <dbReference type="PROSITE" id="PS51740"/>
    </source>
</evidence>
<evidence type="ECO:0000313" key="3">
    <source>
        <dbReference type="EMBL" id="MCK1791700.1"/>
    </source>
</evidence>
<keyword evidence="4" id="KW-1185">Reference proteome</keyword>
<dbReference type="InterPro" id="IPR037914">
    <property type="entry name" value="SpoVT-AbrB_sf"/>
</dbReference>
<dbReference type="PROSITE" id="PS51740">
    <property type="entry name" value="SPOVT_ABRB"/>
    <property type="match status" value="1"/>
</dbReference>
<dbReference type="SUPFAM" id="SSF89447">
    <property type="entry name" value="AbrB/MazE/MraZ-like"/>
    <property type="match status" value="1"/>
</dbReference>
<feature type="domain" description="SpoVT-AbrB" evidence="2">
    <location>
        <begin position="1"/>
        <end position="47"/>
    </location>
</feature>
<dbReference type="Proteomes" id="UP001299876">
    <property type="component" value="Unassembled WGS sequence"/>
</dbReference>
<dbReference type="InterPro" id="IPR007159">
    <property type="entry name" value="SpoVT-AbrB_dom"/>
</dbReference>
<dbReference type="NCBIfam" id="TIGR01439">
    <property type="entry name" value="lp_hng_hel_AbrB"/>
    <property type="match status" value="1"/>
</dbReference>
<keyword evidence="1 3" id="KW-0238">DNA-binding</keyword>
<dbReference type="Pfam" id="PF04014">
    <property type="entry name" value="MazE_antitoxin"/>
    <property type="match status" value="1"/>
</dbReference>
<proteinExistence type="predicted"/>
<dbReference type="SMART" id="SM00966">
    <property type="entry name" value="SpoVT_AbrB"/>
    <property type="match status" value="1"/>
</dbReference>
<dbReference type="EMBL" id="JAKNRW010000012">
    <property type="protein sequence ID" value="MCK1791700.1"/>
    <property type="molecule type" value="Genomic_DNA"/>
</dbReference>
<gene>
    <name evidence="3" type="ORF">L9059_16175</name>
</gene>
<evidence type="ECO:0000313" key="4">
    <source>
        <dbReference type="Proteomes" id="UP001299876"/>
    </source>
</evidence>
<dbReference type="GO" id="GO:0003677">
    <property type="term" value="F:DNA binding"/>
    <property type="evidence" value="ECO:0007669"/>
    <property type="project" value="UniProtKB-KW"/>
</dbReference>
<comment type="caution">
    <text evidence="3">The sequence shown here is derived from an EMBL/GenBank/DDBJ whole genome shotgun (WGS) entry which is preliminary data.</text>
</comment>
<dbReference type="RefSeq" id="WP_247292058.1">
    <property type="nucleotide sequence ID" value="NZ_JAKNRW010000012.1"/>
</dbReference>
<name>A0ABT0F121_9PSED</name>
<organism evidence="3 4">
    <name type="scientific">Pseudomonas violetae</name>
    <dbReference type="NCBI Taxonomy" id="2915813"/>
    <lineage>
        <taxon>Bacteria</taxon>
        <taxon>Pseudomonadati</taxon>
        <taxon>Pseudomonadota</taxon>
        <taxon>Gammaproteobacteria</taxon>
        <taxon>Pseudomonadales</taxon>
        <taxon>Pseudomonadaceae</taxon>
        <taxon>Pseudomonas</taxon>
    </lineage>
</organism>
<evidence type="ECO:0000256" key="1">
    <source>
        <dbReference type="PROSITE-ProRule" id="PRU01076"/>
    </source>
</evidence>
<protein>
    <submittedName>
        <fullName evidence="3">AbrB/MazE/SpoVT family DNA-binding domain-containing protein</fullName>
    </submittedName>
</protein>
<reference evidence="3 4" key="1">
    <citation type="submission" date="2022-02" db="EMBL/GenBank/DDBJ databases">
        <title>Comparative genomics of the first Antarctic Pseudomonas spp. capable of biotransforming 2,4,6-Trinitrotoluene.</title>
        <authorList>
            <person name="Cabrera M.A."/>
            <person name="Marquez S.L."/>
            <person name="Perez-Donoso J.M."/>
        </authorList>
    </citation>
    <scope>NUCLEOTIDE SEQUENCE [LARGE SCALE GENOMIC DNA]</scope>
    <source>
        <strain evidence="3 4">TNT19</strain>
    </source>
</reference>
<dbReference type="Gene3D" id="2.10.260.10">
    <property type="match status" value="1"/>
</dbReference>